<feature type="region of interest" description="Disordered" evidence="1">
    <location>
        <begin position="115"/>
        <end position="144"/>
    </location>
</feature>
<sequence>MAIQSDSFGFLVGDPADWSEALKLWAEIQDDVRGIRLALTSSAAGAKRATQSSTAPTLALPRRQSAAAAKVVQITSRTVVQPTSSLKTAIVSKDALRATFPTTVARDANGRFVRTGREVTPSAPRGSLGRPRESRGTGDGIASRSVIPGKIGAVGAMASNAIDRAPDVDPAIAAAKELSAIVTPVGRGFGKLLGRDGEEKKKTVWFRRLWTELRGLRRDETEFSKAQLRKLAAIEKKPAAGSSSGGLLSRLVPKIPGLGIFGNLLGKGGKGLFGLGKGLFRRLPLLGSLLAGSSALASMFGNDDPDQTSAENRKGRFAGAGNGIGALIGGGIGLAFGGPIGAMVGGIIGDKLGEVTGEWLSTFDWKTIGDKITATWDAGVQKFSDGWDAMTDFFKDKFEITRNAANAVKDLAVQAGNAANDTLKEKIGVDVKAKVANVATVVKNTAVAATEIVDQHVVKPVTAAAGAVSNYGQERVARMAAPIGRVVNERWQAAKDYLVGGASSAGVDPGVVAQIAHFESGFNKDAAPIQKNGKKLSSAHGYGQFLDGTWTDMINKYGRKYGVDGAGKLSKQDAEKYRSDPKIQAGMLAEFTRENIEKGRKLGGVDDAANVYAYHNLGDGDASRILKAVKNNPKTSVRDALVGSREVSDSERLRIDTVIKNNKSLYGDGTISAGAAYTNMGNKMRMGEFFAQDARAMQAKSVIPSLAGRSQAPAVPNISAVPNMPTAPAVAKMSDIPEIASISPATRLNAKSSSTSVTIVAPKFDVGQDLRDRKIAHVVTGGMSAGA</sequence>
<dbReference type="InterPro" id="IPR023346">
    <property type="entry name" value="Lysozyme-like_dom_sf"/>
</dbReference>
<dbReference type="RefSeq" id="WP_342831731.1">
    <property type="nucleotide sequence ID" value="NZ_JBANDC010000030.1"/>
</dbReference>
<evidence type="ECO:0000256" key="1">
    <source>
        <dbReference type="SAM" id="MobiDB-lite"/>
    </source>
</evidence>
<accession>A0ABU9Q3E7</accession>
<dbReference type="EMBL" id="JBANDC010000030">
    <property type="protein sequence ID" value="MEM4990712.1"/>
    <property type="molecule type" value="Genomic_DNA"/>
</dbReference>
<gene>
    <name evidence="2" type="ORF">V8G57_25215</name>
</gene>
<protein>
    <recommendedName>
        <fullName evidence="4">Phage tail lysozyme domain-containing protein</fullName>
    </recommendedName>
</protein>
<name>A0ABU9Q3E7_9BURK</name>
<organism evidence="2 3">
    <name type="scientific">Collimonas rhizosphaerae</name>
    <dbReference type="NCBI Taxonomy" id="3126357"/>
    <lineage>
        <taxon>Bacteria</taxon>
        <taxon>Pseudomonadati</taxon>
        <taxon>Pseudomonadota</taxon>
        <taxon>Betaproteobacteria</taxon>
        <taxon>Burkholderiales</taxon>
        <taxon>Oxalobacteraceae</taxon>
        <taxon>Collimonas</taxon>
    </lineage>
</organism>
<proteinExistence type="predicted"/>
<evidence type="ECO:0008006" key="4">
    <source>
        <dbReference type="Google" id="ProtNLM"/>
    </source>
</evidence>
<comment type="caution">
    <text evidence="2">The sequence shown here is derived from an EMBL/GenBank/DDBJ whole genome shotgun (WGS) entry which is preliminary data.</text>
</comment>
<keyword evidence="3" id="KW-1185">Reference proteome</keyword>
<dbReference type="SUPFAM" id="SSF53955">
    <property type="entry name" value="Lysozyme-like"/>
    <property type="match status" value="1"/>
</dbReference>
<dbReference type="Proteomes" id="UP001495910">
    <property type="component" value="Unassembled WGS sequence"/>
</dbReference>
<dbReference type="Gene3D" id="1.10.530.10">
    <property type="match status" value="1"/>
</dbReference>
<evidence type="ECO:0000313" key="2">
    <source>
        <dbReference type="EMBL" id="MEM4990712.1"/>
    </source>
</evidence>
<evidence type="ECO:0000313" key="3">
    <source>
        <dbReference type="Proteomes" id="UP001495910"/>
    </source>
</evidence>
<reference evidence="2 3" key="1">
    <citation type="submission" date="2024-02" db="EMBL/GenBank/DDBJ databases">
        <title>Draft genome sequence of Collimonas sp. strain H4R21, an effective mineral-weathering bacterial strain isolated from the beech rhizosphere.</title>
        <authorList>
            <person name="Morin E."/>
            <person name="Uroz S."/>
            <person name="Leveau J.H.J."/>
            <person name="Kumar R."/>
            <person name="Rey M.W."/>
            <person name="Pham J."/>
        </authorList>
    </citation>
    <scope>NUCLEOTIDE SEQUENCE [LARGE SCALE GENOMIC DNA]</scope>
    <source>
        <strain evidence="2 3">H4R21</strain>
    </source>
</reference>